<evidence type="ECO:0000313" key="7">
    <source>
        <dbReference type="Proteomes" id="UP001138894"/>
    </source>
</evidence>
<evidence type="ECO:0000256" key="4">
    <source>
        <dbReference type="PROSITE-ProRule" id="PRU00335"/>
    </source>
</evidence>
<keyword evidence="7" id="KW-1185">Reference proteome</keyword>
<name>A0A9X1F6X5_9FLAO</name>
<accession>A0A9X1F6X5</accession>
<comment type="caution">
    <text evidence="6">The sequence shown here is derived from an EMBL/GenBank/DDBJ whole genome shotgun (WGS) entry which is preliminary data.</text>
</comment>
<dbReference type="InterPro" id="IPR001647">
    <property type="entry name" value="HTH_TetR"/>
</dbReference>
<keyword evidence="2 4" id="KW-0238">DNA-binding</keyword>
<dbReference type="PANTHER" id="PTHR47506">
    <property type="entry name" value="TRANSCRIPTIONAL REGULATORY PROTEIN"/>
    <property type="match status" value="1"/>
</dbReference>
<dbReference type="Proteomes" id="UP001138894">
    <property type="component" value="Unassembled WGS sequence"/>
</dbReference>
<dbReference type="PROSITE" id="PS50977">
    <property type="entry name" value="HTH_TETR_2"/>
    <property type="match status" value="1"/>
</dbReference>
<dbReference type="GO" id="GO:0003677">
    <property type="term" value="F:DNA binding"/>
    <property type="evidence" value="ECO:0007669"/>
    <property type="project" value="UniProtKB-UniRule"/>
</dbReference>
<protein>
    <submittedName>
        <fullName evidence="6">TetR/AcrR family transcriptional regulator</fullName>
    </submittedName>
</protein>
<dbReference type="Pfam" id="PF00440">
    <property type="entry name" value="TetR_N"/>
    <property type="match status" value="1"/>
</dbReference>
<feature type="domain" description="HTH tetR-type" evidence="5">
    <location>
        <begin position="6"/>
        <end position="66"/>
    </location>
</feature>
<evidence type="ECO:0000256" key="3">
    <source>
        <dbReference type="ARBA" id="ARBA00023163"/>
    </source>
</evidence>
<dbReference type="EMBL" id="JAGSPD010000002">
    <property type="protein sequence ID" value="MBV7268251.1"/>
    <property type="molecule type" value="Genomic_DNA"/>
</dbReference>
<proteinExistence type="predicted"/>
<dbReference type="PANTHER" id="PTHR47506:SF1">
    <property type="entry name" value="HTH-TYPE TRANSCRIPTIONAL REGULATOR YJDC"/>
    <property type="match status" value="1"/>
</dbReference>
<evidence type="ECO:0000256" key="1">
    <source>
        <dbReference type="ARBA" id="ARBA00023015"/>
    </source>
</evidence>
<evidence type="ECO:0000259" key="5">
    <source>
        <dbReference type="PROSITE" id="PS50977"/>
    </source>
</evidence>
<dbReference type="Pfam" id="PF16925">
    <property type="entry name" value="TetR_C_13"/>
    <property type="match status" value="1"/>
</dbReference>
<reference evidence="6" key="1">
    <citation type="submission" date="2021-04" db="EMBL/GenBank/DDBJ databases">
        <authorList>
            <person name="Pira H."/>
            <person name="Risdian C."/>
            <person name="Wink J."/>
        </authorList>
    </citation>
    <scope>NUCLEOTIDE SEQUENCE</scope>
    <source>
        <strain evidence="6">WHY3</strain>
    </source>
</reference>
<organism evidence="6 7">
    <name type="scientific">Winogradskyella luteola</name>
    <dbReference type="NCBI Taxonomy" id="2828330"/>
    <lineage>
        <taxon>Bacteria</taxon>
        <taxon>Pseudomonadati</taxon>
        <taxon>Bacteroidota</taxon>
        <taxon>Flavobacteriia</taxon>
        <taxon>Flavobacteriales</taxon>
        <taxon>Flavobacteriaceae</taxon>
        <taxon>Winogradskyella</taxon>
    </lineage>
</organism>
<evidence type="ECO:0000313" key="6">
    <source>
        <dbReference type="EMBL" id="MBV7268251.1"/>
    </source>
</evidence>
<keyword evidence="3" id="KW-0804">Transcription</keyword>
<dbReference type="RefSeq" id="WP_218544789.1">
    <property type="nucleotide sequence ID" value="NZ_JAGSPD010000002.1"/>
</dbReference>
<keyword evidence="1" id="KW-0805">Transcription regulation</keyword>
<dbReference type="AlphaFoldDB" id="A0A9X1F6X5"/>
<dbReference type="InterPro" id="IPR011075">
    <property type="entry name" value="TetR_C"/>
</dbReference>
<evidence type="ECO:0000256" key="2">
    <source>
        <dbReference type="ARBA" id="ARBA00023125"/>
    </source>
</evidence>
<feature type="DNA-binding region" description="H-T-H motif" evidence="4">
    <location>
        <begin position="29"/>
        <end position="48"/>
    </location>
</feature>
<sequence length="193" mass="22059">MPKTEVFNREDVLKQATEVFHTKGYNATSMQDLVDATGLNRSSIYNSFKSKQNLYVTCLKVYENKYQRIISKLLLESNSPINAIKSLFNIYLKESLSDNTNKGCLIINCKSEMANQDIAIHKFLLNNQKGTLQLLEDLIEKGQKDKSINKNKSKEAYALYLFSSMQGFRMTSILVNDKNQLQGLIQTTLQNLK</sequence>
<gene>
    <name evidence="6" type="ORF">KCG49_03475</name>
</gene>